<dbReference type="InParanoid" id="A0A672YQC1"/>
<feature type="binding site" evidence="2">
    <location>
        <position position="18"/>
    </location>
    <ligand>
        <name>a divalent metal cation</name>
        <dbReference type="ChEBI" id="CHEBI:60240"/>
    </ligand>
</feature>
<dbReference type="AlphaFoldDB" id="A0A672YQC1"/>
<evidence type="ECO:0000259" key="4">
    <source>
        <dbReference type="Pfam" id="PF08450"/>
    </source>
</evidence>
<keyword evidence="3" id="KW-1133">Transmembrane helix</keyword>
<dbReference type="Gene3D" id="2.120.10.30">
    <property type="entry name" value="TolB, C-terminal domain"/>
    <property type="match status" value="1"/>
</dbReference>
<evidence type="ECO:0000313" key="5">
    <source>
        <dbReference type="Ensembl" id="ENSSORP00005006735.1"/>
    </source>
</evidence>
<feature type="domain" description="SMP-30/Gluconolactonase/LRE-like region" evidence="4">
    <location>
        <begin position="16"/>
        <end position="150"/>
    </location>
</feature>
<evidence type="ECO:0000256" key="3">
    <source>
        <dbReference type="SAM" id="Phobius"/>
    </source>
</evidence>
<keyword evidence="2" id="KW-0479">Metal-binding</keyword>
<dbReference type="SUPFAM" id="SSF63829">
    <property type="entry name" value="Calcium-dependent phosphotriesterase"/>
    <property type="match status" value="1"/>
</dbReference>
<accession>A0A672YQC1</accession>
<feature type="binding site" evidence="2">
    <location>
        <position position="121"/>
    </location>
    <ligand>
        <name>substrate</name>
    </ligand>
</feature>
<dbReference type="InterPro" id="IPR005511">
    <property type="entry name" value="SMP-30"/>
</dbReference>
<comment type="cofactor">
    <cofactor evidence="2">
        <name>Zn(2+)</name>
        <dbReference type="ChEBI" id="CHEBI:29105"/>
    </cofactor>
    <text evidence="2">Binds 1 divalent metal cation per subunit.</text>
</comment>
<keyword evidence="2" id="KW-0862">Zinc</keyword>
<dbReference type="PRINTS" id="PR01790">
    <property type="entry name" value="SMP30FAMILY"/>
</dbReference>
<dbReference type="GO" id="GO:0019853">
    <property type="term" value="P:L-ascorbic acid biosynthetic process"/>
    <property type="evidence" value="ECO:0007669"/>
    <property type="project" value="TreeGrafter"/>
</dbReference>
<comment type="similarity">
    <text evidence="1">Belongs to the SMP-30/CGR1 family.</text>
</comment>
<proteinExistence type="inferred from homology"/>
<sequence>MSSVKVECVVKDSTLIGEGPVWEESEQTLLFVDIIGQKIHRWSPVTNQIQSVETGDSVGFAVPRASGGYVAGVGRRFVAVDWSTQTMTSLVEIDTDKPTNRLNDGKVDPIGRLWAGTMGAEHGPGVFQKQMGSLFSLNCDLKVNKHLEQVLHLRRRRGGAKHLRRRSITDRPPLPPPPLLLVLFLFLLLFVLLLLVLLLVPLPPPPRPSSSSSSPPPRPPPLPPPICPPPPLLLLVLHHLFLLLLVLLLVPPPPPLPLPPLLLLVLLLSSSSSSSVPFIPFFSFSLSSAHILTTAFMIHME</sequence>
<feature type="transmembrane region" description="Helical" evidence="3">
    <location>
        <begin position="232"/>
        <end position="249"/>
    </location>
</feature>
<feature type="binding site" evidence="2">
    <location>
        <position position="101"/>
    </location>
    <ligand>
        <name>substrate</name>
    </ligand>
</feature>
<dbReference type="PANTHER" id="PTHR10907">
    <property type="entry name" value="REGUCALCIN"/>
    <property type="match status" value="1"/>
</dbReference>
<dbReference type="InterPro" id="IPR013658">
    <property type="entry name" value="SGL"/>
</dbReference>
<keyword evidence="3" id="KW-0812">Transmembrane</keyword>
<dbReference type="InterPro" id="IPR011042">
    <property type="entry name" value="6-blade_b-propeller_TolB-like"/>
</dbReference>
<protein>
    <submittedName>
        <fullName evidence="5">Regucalcin</fullName>
    </submittedName>
</protein>
<dbReference type="GO" id="GO:0005509">
    <property type="term" value="F:calcium ion binding"/>
    <property type="evidence" value="ECO:0007669"/>
    <property type="project" value="TreeGrafter"/>
</dbReference>
<reference evidence="5" key="1">
    <citation type="submission" date="2025-08" db="UniProtKB">
        <authorList>
            <consortium name="Ensembl"/>
        </authorList>
    </citation>
    <scope>IDENTIFICATION</scope>
</reference>
<dbReference type="Pfam" id="PF08450">
    <property type="entry name" value="SGL"/>
    <property type="match status" value="1"/>
</dbReference>
<dbReference type="GO" id="GO:0004341">
    <property type="term" value="F:gluconolactonase activity"/>
    <property type="evidence" value="ECO:0007669"/>
    <property type="project" value="TreeGrafter"/>
</dbReference>
<evidence type="ECO:0000313" key="6">
    <source>
        <dbReference type="Proteomes" id="UP000472271"/>
    </source>
</evidence>
<organism evidence="5 6">
    <name type="scientific">Sphaeramia orbicularis</name>
    <name type="common">orbiculate cardinalfish</name>
    <dbReference type="NCBI Taxonomy" id="375764"/>
    <lineage>
        <taxon>Eukaryota</taxon>
        <taxon>Metazoa</taxon>
        <taxon>Chordata</taxon>
        <taxon>Craniata</taxon>
        <taxon>Vertebrata</taxon>
        <taxon>Euteleostomi</taxon>
        <taxon>Actinopterygii</taxon>
        <taxon>Neopterygii</taxon>
        <taxon>Teleostei</taxon>
        <taxon>Neoteleostei</taxon>
        <taxon>Acanthomorphata</taxon>
        <taxon>Gobiaria</taxon>
        <taxon>Kurtiformes</taxon>
        <taxon>Apogonoidei</taxon>
        <taxon>Apogonidae</taxon>
        <taxon>Apogoninae</taxon>
        <taxon>Sphaeramia</taxon>
    </lineage>
</organism>
<dbReference type="PANTHER" id="PTHR10907:SF47">
    <property type="entry name" value="REGUCALCIN"/>
    <property type="match status" value="1"/>
</dbReference>
<feature type="binding site" evidence="2">
    <location>
        <position position="103"/>
    </location>
    <ligand>
        <name>substrate</name>
    </ligand>
</feature>
<evidence type="ECO:0000256" key="2">
    <source>
        <dbReference type="PIRSR" id="PIRSR605511-2"/>
    </source>
</evidence>
<feature type="transmembrane region" description="Helical" evidence="3">
    <location>
        <begin position="179"/>
        <end position="200"/>
    </location>
</feature>
<dbReference type="Proteomes" id="UP000472271">
    <property type="component" value="Unassembled WGS sequence"/>
</dbReference>
<keyword evidence="3" id="KW-0472">Membrane</keyword>
<dbReference type="Ensembl" id="ENSSORT00005006997.1">
    <property type="protein sequence ID" value="ENSSORP00005006735.1"/>
    <property type="gene ID" value="ENSSORG00005003928.1"/>
</dbReference>
<evidence type="ECO:0000256" key="1">
    <source>
        <dbReference type="ARBA" id="ARBA00008853"/>
    </source>
</evidence>
<name>A0A672YQC1_9TELE</name>
<gene>
    <name evidence="5" type="primary">rgn</name>
</gene>
<reference evidence="5" key="2">
    <citation type="submission" date="2025-09" db="UniProtKB">
        <authorList>
            <consortium name="Ensembl"/>
        </authorList>
    </citation>
    <scope>IDENTIFICATION</scope>
</reference>
<keyword evidence="6" id="KW-1185">Reference proteome</keyword>